<dbReference type="PROSITE" id="PS50190">
    <property type="entry name" value="SEC7"/>
    <property type="match status" value="1"/>
</dbReference>
<comment type="caution">
    <text evidence="4">The sequence shown here is derived from an EMBL/GenBank/DDBJ whole genome shotgun (WGS) entry which is preliminary data.</text>
</comment>
<dbReference type="GO" id="GO:0032012">
    <property type="term" value="P:regulation of ARF protein signal transduction"/>
    <property type="evidence" value="ECO:0007669"/>
    <property type="project" value="InterPro"/>
</dbReference>
<dbReference type="Pfam" id="PF15410">
    <property type="entry name" value="PH_9"/>
    <property type="match status" value="1"/>
</dbReference>
<dbReference type="Proteomes" id="UP000684084">
    <property type="component" value="Unassembled WGS sequence"/>
</dbReference>
<proteinExistence type="predicted"/>
<feature type="compositionally biased region" description="Polar residues" evidence="1">
    <location>
        <begin position="194"/>
        <end position="224"/>
    </location>
</feature>
<feature type="compositionally biased region" description="Polar residues" evidence="1">
    <location>
        <begin position="451"/>
        <end position="465"/>
    </location>
</feature>
<evidence type="ECO:0000259" key="3">
    <source>
        <dbReference type="PROSITE" id="PS50190"/>
    </source>
</evidence>
<feature type="compositionally biased region" description="Polar residues" evidence="1">
    <location>
        <begin position="865"/>
        <end position="895"/>
    </location>
</feature>
<feature type="compositionally biased region" description="Low complexity" evidence="1">
    <location>
        <begin position="845"/>
        <end position="862"/>
    </location>
</feature>
<dbReference type="SMART" id="SM00233">
    <property type="entry name" value="PH"/>
    <property type="match status" value="1"/>
</dbReference>
<evidence type="ECO:0000313" key="4">
    <source>
        <dbReference type="EMBL" id="CAB5291471.1"/>
    </source>
</evidence>
<dbReference type="VEuPathDB" id="FungiDB:RhiirFUN_015428"/>
<feature type="compositionally biased region" description="Polar residues" evidence="1">
    <location>
        <begin position="243"/>
        <end position="252"/>
    </location>
</feature>
<gene>
    <name evidence="4" type="ORF">CHRIB12_LOCUS106</name>
</gene>
<protein>
    <recommendedName>
        <fullName evidence="6">SEC7 domain-containing protein</fullName>
    </recommendedName>
</protein>
<name>A0A916DW64_9GLOM</name>
<dbReference type="PANTHER" id="PTHR10663:SF373">
    <property type="entry name" value="PH AND SEC7 DOMAIN-CONTAINING PROTEIN C11E3.11C"/>
    <property type="match status" value="1"/>
</dbReference>
<evidence type="ECO:0000259" key="2">
    <source>
        <dbReference type="PROSITE" id="PS50003"/>
    </source>
</evidence>
<feature type="region of interest" description="Disordered" evidence="1">
    <location>
        <begin position="165"/>
        <end position="252"/>
    </location>
</feature>
<reference evidence="4" key="1">
    <citation type="submission" date="2020-05" db="EMBL/GenBank/DDBJ databases">
        <authorList>
            <person name="Rincon C."/>
            <person name="Sanders R I."/>
            <person name="Robbins C."/>
            <person name="Chaturvedi A."/>
        </authorList>
    </citation>
    <scope>NUCLEOTIDE SEQUENCE</scope>
    <source>
        <strain evidence="4">CHB12</strain>
    </source>
</reference>
<feature type="compositionally biased region" description="Basic and acidic residues" evidence="1">
    <location>
        <begin position="1231"/>
        <end position="1241"/>
    </location>
</feature>
<feature type="region of interest" description="Disordered" evidence="1">
    <location>
        <begin position="718"/>
        <end position="751"/>
    </location>
</feature>
<dbReference type="PROSITE" id="PS50003">
    <property type="entry name" value="PH_DOMAIN"/>
    <property type="match status" value="1"/>
</dbReference>
<dbReference type="InterPro" id="IPR041681">
    <property type="entry name" value="PH_9"/>
</dbReference>
<feature type="domain" description="SEC7" evidence="3">
    <location>
        <begin position="535"/>
        <end position="722"/>
    </location>
</feature>
<evidence type="ECO:0000256" key="1">
    <source>
        <dbReference type="SAM" id="MobiDB-lite"/>
    </source>
</evidence>
<dbReference type="InterPro" id="IPR001849">
    <property type="entry name" value="PH_domain"/>
</dbReference>
<organism evidence="4 5">
    <name type="scientific">Rhizophagus irregularis</name>
    <dbReference type="NCBI Taxonomy" id="588596"/>
    <lineage>
        <taxon>Eukaryota</taxon>
        <taxon>Fungi</taxon>
        <taxon>Fungi incertae sedis</taxon>
        <taxon>Mucoromycota</taxon>
        <taxon>Glomeromycotina</taxon>
        <taxon>Glomeromycetes</taxon>
        <taxon>Glomerales</taxon>
        <taxon>Glomeraceae</taxon>
        <taxon>Rhizophagus</taxon>
    </lineage>
</organism>
<dbReference type="Pfam" id="PF01369">
    <property type="entry name" value="Sec7"/>
    <property type="match status" value="1"/>
</dbReference>
<dbReference type="PANTHER" id="PTHR10663">
    <property type="entry name" value="GUANYL-NUCLEOTIDE EXCHANGE FACTOR"/>
    <property type="match status" value="1"/>
</dbReference>
<dbReference type="GO" id="GO:0005085">
    <property type="term" value="F:guanyl-nucleotide exchange factor activity"/>
    <property type="evidence" value="ECO:0007669"/>
    <property type="project" value="InterPro"/>
</dbReference>
<feature type="region of interest" description="Disordered" evidence="1">
    <location>
        <begin position="1212"/>
        <end position="1241"/>
    </location>
</feature>
<dbReference type="EMBL" id="CAGKOT010000001">
    <property type="protein sequence ID" value="CAB5291471.1"/>
    <property type="molecule type" value="Genomic_DNA"/>
</dbReference>
<feature type="compositionally biased region" description="Low complexity" evidence="1">
    <location>
        <begin position="721"/>
        <end position="736"/>
    </location>
</feature>
<feature type="compositionally biased region" description="Low complexity" evidence="1">
    <location>
        <begin position="233"/>
        <end position="242"/>
    </location>
</feature>
<evidence type="ECO:0008006" key="6">
    <source>
        <dbReference type="Google" id="ProtNLM"/>
    </source>
</evidence>
<accession>A0A916DW64</accession>
<feature type="region of interest" description="Disordered" evidence="1">
    <location>
        <begin position="441"/>
        <end position="493"/>
    </location>
</feature>
<dbReference type="OrthoDB" id="2157641at2759"/>
<feature type="region of interest" description="Disordered" evidence="1">
    <location>
        <begin position="831"/>
        <end position="895"/>
    </location>
</feature>
<dbReference type="SMART" id="SM00222">
    <property type="entry name" value="Sec7"/>
    <property type="match status" value="1"/>
</dbReference>
<dbReference type="SMR" id="A0A916DW64"/>
<sequence>MSDCYVIRNRKREKLSASVLNGEVKIKASTINTMSKYSLSTPKHSLFKSDDEIETSPTGGKFKKKYIINGINNTSSSNPISQQPVVPANILGHNNKNTTEGIKPENNNYFMTDHSVSQSVIGSISVPNLTAPNNELEAEYDALMKQKHSSNVSYDFRNEIVGGKALNSQSKKSGKRKGNLISTEKNDDKGFKNTMKNTMRKTSTFFKKLGNKQNADNQSQQSTRLPLPDFQDSNSHSQSPSSEGPQNAPSSTVNAIDISISNELHLNTNDDTVSTDSESNNDLHEFLQNTIAVYANLQADDENHRKSGLYRMSLLGGNKSVPDNIGRNYEWNEQTLNNKNENIHLTNEESFQEYSDRRDSSNTFMSLPIIKSEKMKAESKQVMDVMTAANLEKVKEEDSEDTSISRKKYTTKVIVSKSSSKSSFRESTNFDKRSLKTNVDQKGLLVKQNRPESASGTNSCLSPSTIPKRPDKKLPDIPKSIPKSESYVHSHMQQASSITSSYYETASDSTTTLHTAPPSPITDVTDGTPKIQVDDFVLSESSINNIFDDGNLPPRVPKKNEDEILWAEARIAAKKCFHEDETFIKKEDITKYLGGHELINSRALKCYMDYYDFSNLRLDVAFRRLCGKLYIKAETQQLDRILEGFSIRYWECNPKTIYGSSDVVHAVAYSILLLNTDLHVAQVANKMSRSQFVRNTMATIYHAQATIIAQNNNESYEDDQSTITSVETSTTGTSATARPRRSGSIKSWRSNPNSGLTNLSFASRQFNSEIESLLKEMYSAIKSNQILQPVLSSDKVVIEPSNTLSPGLHRSMSLTGHPNTRINALKKGLSAGNVKGRKNNANGRISPSPSSVSGGSDSSIGIQFDSLNRSGSSQTLPTTTSSFSLRHASSSETNSMIPEMIDEHDDTDDRASIADSVSTTESLELYLSGAPYAKEGLLVRKHYWESTSKRSKDKGWKECFVIVEKGDIKMYKFETNSSNSSMSTGVVGGGNWMSSAILMGEVNLRHTITNALPPPGYNRSRPHVFALSMPNGGLYFFQAGTAELVNEWVVTCNYWAACKSKEPLTGGVSSMEYGWGRCLGSVLDGGEDLEDGKSVMSDGRSIMSGNSTHASDRIVVSEWKAPLPPTVSSNFDEETQLAALKKYKTDLEKELEEHKNFWEPMTKLFHPKSSNYTKAFSNWEKKSKWLLYEIVKYTTYIECINNSISLRAERRKEKEKSKNESNNSLVQTIDEETKKEKKRAELRTKARQSVKLFHRATWTPGDGIGLNLPKELLFGGILSNLEEEDDNENLIPENSLDRLNGKMKSSTYPLPYDKKVIIEDEKRIGEFNTNIDYEVGHKWVDRFA</sequence>
<feature type="domain" description="PH" evidence="2">
    <location>
        <begin position="931"/>
        <end position="1057"/>
    </location>
</feature>
<dbReference type="CDD" id="cd00171">
    <property type="entry name" value="Sec7"/>
    <property type="match status" value="1"/>
</dbReference>
<evidence type="ECO:0000313" key="5">
    <source>
        <dbReference type="Proteomes" id="UP000684084"/>
    </source>
</evidence>
<dbReference type="InterPro" id="IPR000904">
    <property type="entry name" value="Sec7_dom"/>
</dbReference>